<reference evidence="1" key="1">
    <citation type="submission" date="2020-12" db="EMBL/GenBank/DDBJ databases">
        <title>WGS assembly of Carya illinoinensis cv. Pawnee.</title>
        <authorList>
            <person name="Platts A."/>
            <person name="Shu S."/>
            <person name="Wright S."/>
            <person name="Barry K."/>
            <person name="Edger P."/>
            <person name="Pires J.C."/>
            <person name="Schmutz J."/>
        </authorList>
    </citation>
    <scope>NUCLEOTIDE SEQUENCE</scope>
    <source>
        <tissue evidence="1">Leaf</tissue>
    </source>
</reference>
<dbReference type="EMBL" id="CM031813">
    <property type="protein sequence ID" value="KAG6655507.1"/>
    <property type="molecule type" value="Genomic_DNA"/>
</dbReference>
<name>A0A8T1QM15_CARIL</name>
<evidence type="ECO:0000313" key="1">
    <source>
        <dbReference type="EMBL" id="KAG6655507.1"/>
    </source>
</evidence>
<keyword evidence="2" id="KW-1185">Reference proteome</keyword>
<dbReference type="AlphaFoldDB" id="A0A8T1QM15"/>
<proteinExistence type="predicted"/>
<organism evidence="1 2">
    <name type="scientific">Carya illinoinensis</name>
    <name type="common">Pecan</name>
    <dbReference type="NCBI Taxonomy" id="32201"/>
    <lineage>
        <taxon>Eukaryota</taxon>
        <taxon>Viridiplantae</taxon>
        <taxon>Streptophyta</taxon>
        <taxon>Embryophyta</taxon>
        <taxon>Tracheophyta</taxon>
        <taxon>Spermatophyta</taxon>
        <taxon>Magnoliopsida</taxon>
        <taxon>eudicotyledons</taxon>
        <taxon>Gunneridae</taxon>
        <taxon>Pentapetalae</taxon>
        <taxon>rosids</taxon>
        <taxon>fabids</taxon>
        <taxon>Fagales</taxon>
        <taxon>Juglandaceae</taxon>
        <taxon>Carya</taxon>
    </lineage>
</organism>
<accession>A0A8T1QM15</accession>
<gene>
    <name evidence="1" type="ORF">CIPAW_05G221400</name>
</gene>
<evidence type="ECO:0000313" key="2">
    <source>
        <dbReference type="Proteomes" id="UP000811609"/>
    </source>
</evidence>
<comment type="caution">
    <text evidence="1">The sequence shown here is derived from an EMBL/GenBank/DDBJ whole genome shotgun (WGS) entry which is preliminary data.</text>
</comment>
<dbReference type="Proteomes" id="UP000811609">
    <property type="component" value="Chromosome 5"/>
</dbReference>
<protein>
    <submittedName>
        <fullName evidence="1">Uncharacterized protein</fullName>
    </submittedName>
</protein>
<sequence>MSYSPQPQPRMAMLPFASSRRSTPPIFLLSPITKTHSGMETQPLATTLPCRDEYPFDLSLFSFSLSLNCHPRFRPPSMTLQLSTFVCKSLFYTTITIESVKVRVNERKTKV</sequence>